<accession>A0A1V2EY39</accession>
<dbReference type="Pfam" id="PF12706">
    <property type="entry name" value="Lactamase_B_2"/>
    <property type="match status" value="1"/>
</dbReference>
<dbReference type="CDD" id="cd16279">
    <property type="entry name" value="metallo-hydrolase-like_MBL-fold"/>
    <property type="match status" value="1"/>
</dbReference>
<feature type="domain" description="Metallo-beta-lactamase" evidence="1">
    <location>
        <begin position="34"/>
        <end position="225"/>
    </location>
</feature>
<dbReference type="EMBL" id="MPSB01000001">
    <property type="protein sequence ID" value="ONF97586.1"/>
    <property type="molecule type" value="Genomic_DNA"/>
</dbReference>
<dbReference type="PANTHER" id="PTHR42663">
    <property type="entry name" value="HYDROLASE C777.06C-RELATED-RELATED"/>
    <property type="match status" value="1"/>
</dbReference>
<dbReference type="AlphaFoldDB" id="A0A1V2EY39"/>
<sequence length="254" mass="28156">MKVRILGCGTSSGVPRIGNDWGDCDPTNPRNRRTRVSILIEHQDTRILVDTGPDMREQLLAANVAKVDAVLWTHEHADHVFGIDDLRQIYHHRGTPVPGYARLATRGRLEDMFGYVFQGRHGYPPTVMMNDLPDVLQVGAVTIRVVDQPHGSISSAGLRFECDGKSIGYATDISDMTDGMRALYTKLDVWIVDALRRKPHPTHPHLEQALGWIAELAPSRAALTHMDQSMDYATLAAELPPSVVPGYDGLEFEA</sequence>
<name>A0A1V2EY39_9SPHN</name>
<reference evidence="2 3" key="1">
    <citation type="submission" date="2016-11" db="EMBL/GenBank/DDBJ databases">
        <title>Genome sequence of Sphingomonas jeddahensis G39.</title>
        <authorList>
            <person name="Poehlein A."/>
            <person name="Wuebbeler J.H."/>
            <person name="Steinbuechel A."/>
            <person name="Daniel R."/>
        </authorList>
    </citation>
    <scope>NUCLEOTIDE SEQUENCE [LARGE SCALE GENOMIC DNA]</scope>
    <source>
        <strain evidence="2 3">G39</strain>
    </source>
</reference>
<dbReference type="InterPro" id="IPR001279">
    <property type="entry name" value="Metallo-B-lactamas"/>
</dbReference>
<comment type="caution">
    <text evidence="2">The sequence shown here is derived from an EMBL/GenBank/DDBJ whole genome shotgun (WGS) entry which is preliminary data.</text>
</comment>
<dbReference type="SMART" id="SM00849">
    <property type="entry name" value="Lactamase_B"/>
    <property type="match status" value="1"/>
</dbReference>
<organism evidence="2 3">
    <name type="scientific">Sphingomonas jeddahensis</name>
    <dbReference type="NCBI Taxonomy" id="1915074"/>
    <lineage>
        <taxon>Bacteria</taxon>
        <taxon>Pseudomonadati</taxon>
        <taxon>Pseudomonadota</taxon>
        <taxon>Alphaproteobacteria</taxon>
        <taxon>Sphingomonadales</taxon>
        <taxon>Sphingomonadaceae</taxon>
        <taxon>Sphingomonas</taxon>
    </lineage>
</organism>
<keyword evidence="3" id="KW-1185">Reference proteome</keyword>
<evidence type="ECO:0000313" key="2">
    <source>
        <dbReference type="EMBL" id="ONF97586.1"/>
    </source>
</evidence>
<dbReference type="RefSeq" id="WP_076743037.1">
    <property type="nucleotide sequence ID" value="NZ_MPSB01000001.1"/>
</dbReference>
<dbReference type="OrthoDB" id="9781189at2"/>
<evidence type="ECO:0000259" key="1">
    <source>
        <dbReference type="SMART" id="SM00849"/>
    </source>
</evidence>
<proteinExistence type="predicted"/>
<gene>
    <name evidence="2" type="ORF">SPHI_02170</name>
</gene>
<evidence type="ECO:0000313" key="3">
    <source>
        <dbReference type="Proteomes" id="UP000188729"/>
    </source>
</evidence>
<protein>
    <submittedName>
        <fullName evidence="2">Putative hydrolase</fullName>
    </submittedName>
</protein>
<dbReference type="SUPFAM" id="SSF56281">
    <property type="entry name" value="Metallo-hydrolase/oxidoreductase"/>
    <property type="match status" value="1"/>
</dbReference>
<dbReference type="GO" id="GO:0016787">
    <property type="term" value="F:hydrolase activity"/>
    <property type="evidence" value="ECO:0007669"/>
    <property type="project" value="UniProtKB-KW"/>
</dbReference>
<dbReference type="STRING" id="1915074.SPHI_02170"/>
<keyword evidence="2" id="KW-0378">Hydrolase</keyword>
<dbReference type="Gene3D" id="3.60.15.10">
    <property type="entry name" value="Ribonuclease Z/Hydroxyacylglutathione hydrolase-like"/>
    <property type="match status" value="1"/>
</dbReference>
<dbReference type="PANTHER" id="PTHR42663:SF6">
    <property type="entry name" value="HYDROLASE C777.06C-RELATED"/>
    <property type="match status" value="1"/>
</dbReference>
<dbReference type="Proteomes" id="UP000188729">
    <property type="component" value="Unassembled WGS sequence"/>
</dbReference>
<dbReference type="InterPro" id="IPR036866">
    <property type="entry name" value="RibonucZ/Hydroxyglut_hydro"/>
</dbReference>